<dbReference type="Pfam" id="PF10517">
    <property type="entry name" value="DM13"/>
    <property type="match status" value="1"/>
</dbReference>
<keyword evidence="5" id="KW-1185">Reference proteome</keyword>
<evidence type="ECO:0000313" key="4">
    <source>
        <dbReference type="EMBL" id="MET4582964.1"/>
    </source>
</evidence>
<accession>A0ABV2QPI3</accession>
<gene>
    <name evidence="4" type="ORF">ABIE21_002474</name>
</gene>
<keyword evidence="2" id="KW-0732">Signal</keyword>
<dbReference type="PROSITE" id="PS51549">
    <property type="entry name" value="DM13"/>
    <property type="match status" value="1"/>
</dbReference>
<protein>
    <recommendedName>
        <fullName evidence="3">DM13 domain-containing protein</fullName>
    </recommendedName>
</protein>
<evidence type="ECO:0000259" key="3">
    <source>
        <dbReference type="PROSITE" id="PS51549"/>
    </source>
</evidence>
<reference evidence="4 5" key="1">
    <citation type="submission" date="2024-06" db="EMBL/GenBank/DDBJ databases">
        <title>Sorghum-associated microbial communities from plants grown in Nebraska, USA.</title>
        <authorList>
            <person name="Schachtman D."/>
        </authorList>
    </citation>
    <scope>NUCLEOTIDE SEQUENCE [LARGE SCALE GENOMIC DNA]</scope>
    <source>
        <strain evidence="4 5">2857</strain>
    </source>
</reference>
<evidence type="ECO:0000256" key="2">
    <source>
        <dbReference type="SAM" id="SignalP"/>
    </source>
</evidence>
<dbReference type="PROSITE" id="PS51257">
    <property type="entry name" value="PROKAR_LIPOPROTEIN"/>
    <property type="match status" value="1"/>
</dbReference>
<feature type="chain" id="PRO_5046436158" description="DM13 domain-containing protein" evidence="2">
    <location>
        <begin position="23"/>
        <end position="191"/>
    </location>
</feature>
<evidence type="ECO:0000313" key="5">
    <source>
        <dbReference type="Proteomes" id="UP001549257"/>
    </source>
</evidence>
<proteinExistence type="predicted"/>
<name>A0ABV2QPI3_9MICO</name>
<organism evidence="4 5">
    <name type="scientific">Conyzicola nivalis</name>
    <dbReference type="NCBI Taxonomy" id="1477021"/>
    <lineage>
        <taxon>Bacteria</taxon>
        <taxon>Bacillati</taxon>
        <taxon>Actinomycetota</taxon>
        <taxon>Actinomycetes</taxon>
        <taxon>Micrococcales</taxon>
        <taxon>Microbacteriaceae</taxon>
        <taxon>Conyzicola</taxon>
    </lineage>
</organism>
<dbReference type="InterPro" id="IPR019545">
    <property type="entry name" value="DM13_domain"/>
</dbReference>
<comment type="caution">
    <text evidence="4">The sequence shown here is derived from an EMBL/GenBank/DDBJ whole genome shotgun (WGS) entry which is preliminary data.</text>
</comment>
<evidence type="ECO:0000256" key="1">
    <source>
        <dbReference type="SAM" id="MobiDB-lite"/>
    </source>
</evidence>
<dbReference type="RefSeq" id="WP_354025113.1">
    <property type="nucleotide sequence ID" value="NZ_JBEPSJ010000002.1"/>
</dbReference>
<dbReference type="EMBL" id="JBEPSJ010000002">
    <property type="protein sequence ID" value="MET4582964.1"/>
    <property type="molecule type" value="Genomic_DNA"/>
</dbReference>
<dbReference type="Proteomes" id="UP001549257">
    <property type="component" value="Unassembled WGS sequence"/>
</dbReference>
<feature type="signal peptide" evidence="2">
    <location>
        <begin position="1"/>
        <end position="22"/>
    </location>
</feature>
<feature type="region of interest" description="Disordered" evidence="1">
    <location>
        <begin position="37"/>
        <end position="74"/>
    </location>
</feature>
<sequence length="191" mass="20184">MRPTAQTKIARSAFLTACVAAAVVLSGCTSSQLLDETKQAPQVDSTEVETPVAGTSGQAGWQTELPDTPPRGPRTGNFISQAAATSGAVALETDADGRLLLTFTDFSTADVPDLRVNLNEGALFLDSNGEYQVDHNEPTSAVLELGPLASIDGDQSYDVTAVSNWLTRTQSITVFDYRNKRDMGSVAVGPF</sequence>
<feature type="domain" description="DM13" evidence="3">
    <location>
        <begin position="72"/>
        <end position="189"/>
    </location>
</feature>